<evidence type="ECO:0000313" key="1">
    <source>
        <dbReference type="EMBL" id="WOH16324.1"/>
    </source>
</evidence>
<evidence type="ECO:0000313" key="2">
    <source>
        <dbReference type="Proteomes" id="UP000077755"/>
    </source>
</evidence>
<sequence>MKISKRCWKVQCKDMKDGDRCDILKQHVPPPRLARPDKLSMRHCDQLTIRSCQKILLLLMRLEQPLMHGGIMTGGKILLLRQRPSLTVTITIFSYCQEGFKFAIFSAIGACGQKICPEGEKSDQLGFSYPC</sequence>
<protein>
    <submittedName>
        <fullName evidence="1">Uncharacterized protein</fullName>
    </submittedName>
</protein>
<gene>
    <name evidence="1" type="ORF">DCAR_0935875</name>
</gene>
<accession>A0A175YIJ0</accession>
<dbReference type="Proteomes" id="UP000077755">
    <property type="component" value="Chromosome 9"/>
</dbReference>
<name>A0A175YIJ0_DAUCS</name>
<dbReference type="Gramene" id="KZM83345">
    <property type="protein sequence ID" value="KZM83345"/>
    <property type="gene ID" value="DCAR_030914"/>
</dbReference>
<dbReference type="AlphaFoldDB" id="A0A175YIJ0"/>
<reference evidence="1" key="1">
    <citation type="journal article" date="2016" name="Nat. Genet.">
        <title>A high-quality carrot genome assembly provides new insights into carotenoid accumulation and asterid genome evolution.</title>
        <authorList>
            <person name="Iorizzo M."/>
            <person name="Ellison S."/>
            <person name="Senalik D."/>
            <person name="Zeng P."/>
            <person name="Satapoomin P."/>
            <person name="Huang J."/>
            <person name="Bowman M."/>
            <person name="Iovene M."/>
            <person name="Sanseverino W."/>
            <person name="Cavagnaro P."/>
            <person name="Yildiz M."/>
            <person name="Macko-Podgorni A."/>
            <person name="Moranska E."/>
            <person name="Grzebelus E."/>
            <person name="Grzebelus D."/>
            <person name="Ashrafi H."/>
            <person name="Zheng Z."/>
            <person name="Cheng S."/>
            <person name="Spooner D."/>
            <person name="Van Deynze A."/>
            <person name="Simon P."/>
        </authorList>
    </citation>
    <scope>NUCLEOTIDE SEQUENCE</scope>
    <source>
        <tissue evidence="1">Leaf</tissue>
    </source>
</reference>
<proteinExistence type="predicted"/>
<reference evidence="1" key="2">
    <citation type="submission" date="2022-03" db="EMBL/GenBank/DDBJ databases">
        <title>Draft title - Genomic analysis of global carrot germplasm unveils the trajectory of domestication and the origin of high carotenoid orange carrot.</title>
        <authorList>
            <person name="Iorizzo M."/>
            <person name="Ellison S."/>
            <person name="Senalik D."/>
            <person name="Macko-Podgorni A."/>
            <person name="Grzebelus D."/>
            <person name="Bostan H."/>
            <person name="Rolling W."/>
            <person name="Curaba J."/>
            <person name="Simon P."/>
        </authorList>
    </citation>
    <scope>NUCLEOTIDE SEQUENCE</scope>
    <source>
        <tissue evidence="1">Leaf</tissue>
    </source>
</reference>
<organism evidence="1 2">
    <name type="scientific">Daucus carota subsp. sativus</name>
    <name type="common">Carrot</name>
    <dbReference type="NCBI Taxonomy" id="79200"/>
    <lineage>
        <taxon>Eukaryota</taxon>
        <taxon>Viridiplantae</taxon>
        <taxon>Streptophyta</taxon>
        <taxon>Embryophyta</taxon>
        <taxon>Tracheophyta</taxon>
        <taxon>Spermatophyta</taxon>
        <taxon>Magnoliopsida</taxon>
        <taxon>eudicotyledons</taxon>
        <taxon>Gunneridae</taxon>
        <taxon>Pentapetalae</taxon>
        <taxon>asterids</taxon>
        <taxon>campanulids</taxon>
        <taxon>Apiales</taxon>
        <taxon>Apiaceae</taxon>
        <taxon>Apioideae</taxon>
        <taxon>Scandiceae</taxon>
        <taxon>Daucinae</taxon>
        <taxon>Daucus</taxon>
        <taxon>Daucus sect. Daucus</taxon>
    </lineage>
</organism>
<dbReference type="EMBL" id="CP093351">
    <property type="protein sequence ID" value="WOH16324.1"/>
    <property type="molecule type" value="Genomic_DNA"/>
</dbReference>
<keyword evidence="2" id="KW-1185">Reference proteome</keyword>